<dbReference type="Pfam" id="PF08448">
    <property type="entry name" value="PAS_4"/>
    <property type="match status" value="1"/>
</dbReference>
<proteinExistence type="predicted"/>
<dbReference type="InterPro" id="IPR013656">
    <property type="entry name" value="PAS_4"/>
</dbReference>
<dbReference type="InterPro" id="IPR000700">
    <property type="entry name" value="PAS-assoc_C"/>
</dbReference>
<dbReference type="PROSITE" id="PS50113">
    <property type="entry name" value="PAC"/>
    <property type="match status" value="2"/>
</dbReference>
<evidence type="ECO:0000259" key="3">
    <source>
        <dbReference type="PROSITE" id="PS50883"/>
    </source>
</evidence>
<dbReference type="EMBL" id="JAQQXR010000001">
    <property type="protein sequence ID" value="MDC8756984.1"/>
    <property type="molecule type" value="Genomic_DNA"/>
</dbReference>
<evidence type="ECO:0000259" key="1">
    <source>
        <dbReference type="PROSITE" id="PS50112"/>
    </source>
</evidence>
<dbReference type="SUPFAM" id="SSF55781">
    <property type="entry name" value="GAF domain-like"/>
    <property type="match status" value="1"/>
</dbReference>
<dbReference type="InterPro" id="IPR001633">
    <property type="entry name" value="EAL_dom"/>
</dbReference>
<dbReference type="SMART" id="SM00091">
    <property type="entry name" value="PAS"/>
    <property type="match status" value="2"/>
</dbReference>
<dbReference type="InterPro" id="IPR035919">
    <property type="entry name" value="EAL_sf"/>
</dbReference>
<dbReference type="Pfam" id="PF00989">
    <property type="entry name" value="PAS"/>
    <property type="match status" value="1"/>
</dbReference>
<dbReference type="SUPFAM" id="SSF55073">
    <property type="entry name" value="Nucleotide cyclase"/>
    <property type="match status" value="1"/>
</dbReference>
<dbReference type="InterPro" id="IPR052155">
    <property type="entry name" value="Biofilm_reg_signaling"/>
</dbReference>
<dbReference type="CDD" id="cd00130">
    <property type="entry name" value="PAS"/>
    <property type="match status" value="2"/>
</dbReference>
<feature type="domain" description="PAC" evidence="2">
    <location>
        <begin position="80"/>
        <end position="132"/>
    </location>
</feature>
<dbReference type="InterPro" id="IPR000160">
    <property type="entry name" value="GGDEF_dom"/>
</dbReference>
<organism evidence="5 6">
    <name type="scientific">Janthinobacterium fluminis</name>
    <dbReference type="NCBI Taxonomy" id="2987524"/>
    <lineage>
        <taxon>Bacteria</taxon>
        <taxon>Pseudomonadati</taxon>
        <taxon>Pseudomonadota</taxon>
        <taxon>Betaproteobacteria</taxon>
        <taxon>Burkholderiales</taxon>
        <taxon>Oxalobacteraceae</taxon>
        <taxon>Janthinobacterium</taxon>
    </lineage>
</organism>
<dbReference type="InterPro" id="IPR029016">
    <property type="entry name" value="GAF-like_dom_sf"/>
</dbReference>
<dbReference type="RefSeq" id="WP_273669637.1">
    <property type="nucleotide sequence ID" value="NZ_JAQQXR010000001.1"/>
</dbReference>
<dbReference type="Gene3D" id="3.30.70.270">
    <property type="match status" value="1"/>
</dbReference>
<dbReference type="CDD" id="cd01949">
    <property type="entry name" value="GGDEF"/>
    <property type="match status" value="1"/>
</dbReference>
<dbReference type="Proteomes" id="UP001221208">
    <property type="component" value="Unassembled WGS sequence"/>
</dbReference>
<dbReference type="Gene3D" id="3.30.450.40">
    <property type="match status" value="1"/>
</dbReference>
<dbReference type="Pfam" id="PF13185">
    <property type="entry name" value="GAF_2"/>
    <property type="match status" value="1"/>
</dbReference>
<dbReference type="NCBIfam" id="TIGR00254">
    <property type="entry name" value="GGDEF"/>
    <property type="match status" value="1"/>
</dbReference>
<dbReference type="InterPro" id="IPR013655">
    <property type="entry name" value="PAS_fold_3"/>
</dbReference>
<protein>
    <submittedName>
        <fullName evidence="5">EAL domain-containing protein</fullName>
    </submittedName>
</protein>
<dbReference type="SMART" id="SM00086">
    <property type="entry name" value="PAC"/>
    <property type="match status" value="2"/>
</dbReference>
<dbReference type="PANTHER" id="PTHR44757:SF2">
    <property type="entry name" value="BIOFILM ARCHITECTURE MAINTENANCE PROTEIN MBAA"/>
    <property type="match status" value="1"/>
</dbReference>
<accession>A0ABT5JW64</accession>
<feature type="domain" description="PAS" evidence="1">
    <location>
        <begin position="133"/>
        <end position="184"/>
    </location>
</feature>
<dbReference type="InterPro" id="IPR001610">
    <property type="entry name" value="PAC"/>
</dbReference>
<dbReference type="SUPFAM" id="SSF55785">
    <property type="entry name" value="PYP-like sensor domain (PAS domain)"/>
    <property type="match status" value="3"/>
</dbReference>
<feature type="domain" description="GGDEF" evidence="4">
    <location>
        <begin position="585"/>
        <end position="722"/>
    </location>
</feature>
<evidence type="ECO:0000259" key="4">
    <source>
        <dbReference type="PROSITE" id="PS50887"/>
    </source>
</evidence>
<dbReference type="Gene3D" id="3.30.450.20">
    <property type="entry name" value="PAS domain"/>
    <property type="match status" value="3"/>
</dbReference>
<comment type="caution">
    <text evidence="5">The sequence shown here is derived from an EMBL/GenBank/DDBJ whole genome shotgun (WGS) entry which is preliminary data.</text>
</comment>
<dbReference type="InterPro" id="IPR000014">
    <property type="entry name" value="PAS"/>
</dbReference>
<dbReference type="SUPFAM" id="SSF141868">
    <property type="entry name" value="EAL domain-like"/>
    <property type="match status" value="1"/>
</dbReference>
<keyword evidence="6" id="KW-1185">Reference proteome</keyword>
<dbReference type="SMART" id="SM00052">
    <property type="entry name" value="EAL"/>
    <property type="match status" value="1"/>
</dbReference>
<dbReference type="Pfam" id="PF08447">
    <property type="entry name" value="PAS_3"/>
    <property type="match status" value="1"/>
</dbReference>
<dbReference type="PROSITE" id="PS50883">
    <property type="entry name" value="EAL"/>
    <property type="match status" value="1"/>
</dbReference>
<dbReference type="PROSITE" id="PS50887">
    <property type="entry name" value="GGDEF"/>
    <property type="match status" value="1"/>
</dbReference>
<evidence type="ECO:0000313" key="6">
    <source>
        <dbReference type="Proteomes" id="UP001221208"/>
    </source>
</evidence>
<gene>
    <name evidence="5" type="ORF">OIK44_05200</name>
</gene>
<dbReference type="Gene3D" id="3.20.20.450">
    <property type="entry name" value="EAL domain"/>
    <property type="match status" value="1"/>
</dbReference>
<dbReference type="InterPro" id="IPR013767">
    <property type="entry name" value="PAS_fold"/>
</dbReference>
<dbReference type="PROSITE" id="PS50112">
    <property type="entry name" value="PAS"/>
    <property type="match status" value="2"/>
</dbReference>
<sequence length="984" mass="108308">MSPLDLPPLQRIASRIARLGGWTLELPERRLLWSDDIYALFEWPPGPAPSVEQAIELFAPEWRAQIRADFDACVRDGTPYDAEMEVITVSGARIWVRNIGQAVRGADGAISAIQGALLDISGQKRAEERAGRLADRLVTTLESITDGFFTLDRDWRFTYLNRQTEQLLQRARAELLGKNVWEEFKEAVGGVSYCAYQRAVRDNCAVEFVEYYPPLQRWLEGRAYPSDEGLAVYFRDITARKQAELALVRSNRALQLLSRCNDALIRVGHEHELTERICRIAVELGGYRMAWVGYAQQDAARSISVEAHAGEGDLEYLHSMNLSWGDAPAGGDCPAAQVLRGGAPVLLDDLALLDRGLAWVAAALGSGYRAAAYLPLRGEDGCFGLLALYTGGLFQDAAGETALLGELADNLAFGIGNIRVRDEQRRIQAHIRDQASLLDKARDAIVVRSIDQRVLYWNKSAQRLYGWAQEEVLGRSVDALLDDDPHAIEAATGIVLQCGDWSGEVTRRGKDGSALTVEVRWTLVSEDDGRPKAIMSIDTDITQRKQAEQEIKYLAFYDALTGLPNRRLMLDRLQHAMAVSGRGQHAGALLFIDLDNFKTLNDTLGHDQGDLLLQQVAFRLQSAVYESDTVARLGGDEFVVMVENLSRNPQAAAAQTTTIGERILLAINQPFILKGCEHYSSCSIGATLFEHEGNVGELLKRADLAMYQAKAAGRNALRFFDPQMQTAVNARMALEGDLRQALQLGEFCLHYQPQVGDGGRITGAEALLRWRHPQRGMVAPAAFIPLAEESGLILALGRWVLETACAQLLAWAAKPATARLSLAVNVSARQMRHPGFVDEVLATLARSGANPARLKLELTESLLVDDVEVTIAKMTALKASGLGFSLDDFGTGYSSLSYLKRLPLEQLKIDQSFVADVLTDPNDAAIVRTIVALGQSLGLSVMAEGVETQAQREFLFHHGCRAYQGYLFSRPLSAEQFDAFIAAR</sequence>
<dbReference type="Pfam" id="PF00990">
    <property type="entry name" value="GGDEF"/>
    <property type="match status" value="1"/>
</dbReference>
<evidence type="ECO:0000313" key="5">
    <source>
        <dbReference type="EMBL" id="MDC8756984.1"/>
    </source>
</evidence>
<dbReference type="InterPro" id="IPR035965">
    <property type="entry name" value="PAS-like_dom_sf"/>
</dbReference>
<evidence type="ECO:0000259" key="2">
    <source>
        <dbReference type="PROSITE" id="PS50113"/>
    </source>
</evidence>
<feature type="domain" description="PAC" evidence="2">
    <location>
        <begin position="499"/>
        <end position="553"/>
    </location>
</feature>
<feature type="domain" description="PAS" evidence="1">
    <location>
        <begin position="437"/>
        <end position="499"/>
    </location>
</feature>
<dbReference type="NCBIfam" id="TIGR00229">
    <property type="entry name" value="sensory_box"/>
    <property type="match status" value="2"/>
</dbReference>
<dbReference type="PANTHER" id="PTHR44757">
    <property type="entry name" value="DIGUANYLATE CYCLASE DGCP"/>
    <property type="match status" value="1"/>
</dbReference>
<feature type="domain" description="EAL" evidence="3">
    <location>
        <begin position="731"/>
        <end position="984"/>
    </location>
</feature>
<dbReference type="InterPro" id="IPR043128">
    <property type="entry name" value="Rev_trsase/Diguanyl_cyclase"/>
</dbReference>
<dbReference type="InterPro" id="IPR029787">
    <property type="entry name" value="Nucleotide_cyclase"/>
</dbReference>
<dbReference type="SMART" id="SM00267">
    <property type="entry name" value="GGDEF"/>
    <property type="match status" value="1"/>
</dbReference>
<dbReference type="Pfam" id="PF00563">
    <property type="entry name" value="EAL"/>
    <property type="match status" value="1"/>
</dbReference>
<reference evidence="5 6" key="1">
    <citation type="submission" date="2022-10" db="EMBL/GenBank/DDBJ databases">
        <title>Janthinobacterium sp. hw3 Genome sequencing.</title>
        <authorList>
            <person name="Park S."/>
        </authorList>
    </citation>
    <scope>NUCLEOTIDE SEQUENCE [LARGE SCALE GENOMIC DNA]</scope>
    <source>
        <strain evidence="6">hw3</strain>
    </source>
</reference>
<name>A0ABT5JW64_9BURK</name>
<dbReference type="CDD" id="cd01948">
    <property type="entry name" value="EAL"/>
    <property type="match status" value="1"/>
</dbReference>
<dbReference type="InterPro" id="IPR003018">
    <property type="entry name" value="GAF"/>
</dbReference>